<sequence>MCVLQVEYCSYDWRLIILTGCKRSNTDRRLSYGWPPNSGICSLGSTHRVGWLGRILLPRIPLLETHTTKKIKSKVLPKFAMDNLYCTHRLYGKQCCWRCASGRRCHPANTNGKRNLRLW</sequence>
<evidence type="ECO:0000313" key="1">
    <source>
        <dbReference type="EMBL" id="MBY28346.1"/>
    </source>
</evidence>
<protein>
    <submittedName>
        <fullName evidence="1">Uncharacterized protein</fullName>
    </submittedName>
</protein>
<reference evidence="1" key="1">
    <citation type="submission" date="2018-04" db="EMBL/GenBank/DDBJ databases">
        <title>Transcriptome of Schizaphis graminum biotype I.</title>
        <authorList>
            <person name="Scully E.D."/>
            <person name="Geib S.M."/>
            <person name="Palmer N.A."/>
            <person name="Koch K."/>
            <person name="Bradshaw J."/>
            <person name="Heng-Moss T."/>
            <person name="Sarath G."/>
        </authorList>
    </citation>
    <scope>NUCLEOTIDE SEQUENCE</scope>
</reference>
<gene>
    <name evidence="1" type="ORF">g.158990</name>
</gene>
<dbReference type="AlphaFoldDB" id="A0A2S2PHH8"/>
<proteinExistence type="predicted"/>
<organism evidence="1">
    <name type="scientific">Schizaphis graminum</name>
    <name type="common">Green bug aphid</name>
    <dbReference type="NCBI Taxonomy" id="13262"/>
    <lineage>
        <taxon>Eukaryota</taxon>
        <taxon>Metazoa</taxon>
        <taxon>Ecdysozoa</taxon>
        <taxon>Arthropoda</taxon>
        <taxon>Hexapoda</taxon>
        <taxon>Insecta</taxon>
        <taxon>Pterygota</taxon>
        <taxon>Neoptera</taxon>
        <taxon>Paraneoptera</taxon>
        <taxon>Hemiptera</taxon>
        <taxon>Sternorrhyncha</taxon>
        <taxon>Aphidomorpha</taxon>
        <taxon>Aphidoidea</taxon>
        <taxon>Aphididae</taxon>
        <taxon>Aphidini</taxon>
        <taxon>Schizaphis</taxon>
    </lineage>
</organism>
<name>A0A2S2PHH8_SCHGA</name>
<accession>A0A2S2PHH8</accession>
<dbReference type="EMBL" id="GGMR01015727">
    <property type="protein sequence ID" value="MBY28346.1"/>
    <property type="molecule type" value="Transcribed_RNA"/>
</dbReference>